<evidence type="ECO:0000256" key="1">
    <source>
        <dbReference type="SAM" id="MobiDB-lite"/>
    </source>
</evidence>
<feature type="compositionally biased region" description="Basic and acidic residues" evidence="1">
    <location>
        <begin position="373"/>
        <end position="393"/>
    </location>
</feature>
<proteinExistence type="predicted"/>
<feature type="region of interest" description="Disordered" evidence="1">
    <location>
        <begin position="373"/>
        <end position="395"/>
    </location>
</feature>
<feature type="region of interest" description="Disordered" evidence="1">
    <location>
        <begin position="299"/>
        <end position="354"/>
    </location>
</feature>
<name>A0ABY7KRX4_9ACTN</name>
<gene>
    <name evidence="2" type="ORF">STRCI_007197</name>
</gene>
<accession>A0ABY7KRX4</accession>
<reference evidence="2" key="1">
    <citation type="submission" date="2022-12" db="EMBL/GenBank/DDBJ databases">
        <authorList>
            <person name="Ruckert C."/>
            <person name="Busche T."/>
            <person name="Kalinowski J."/>
            <person name="Wittmann C."/>
        </authorList>
    </citation>
    <scope>NUCLEOTIDE SEQUENCE</scope>
    <source>
        <strain evidence="2">DSM 40467</strain>
    </source>
</reference>
<organism evidence="2 3">
    <name type="scientific">Streptomyces cinnabarinus</name>
    <dbReference type="NCBI Taxonomy" id="67287"/>
    <lineage>
        <taxon>Bacteria</taxon>
        <taxon>Bacillati</taxon>
        <taxon>Actinomycetota</taxon>
        <taxon>Actinomycetes</taxon>
        <taxon>Kitasatosporales</taxon>
        <taxon>Streptomycetaceae</taxon>
        <taxon>Streptomyces</taxon>
    </lineage>
</organism>
<feature type="compositionally biased region" description="Low complexity" evidence="1">
    <location>
        <begin position="268"/>
        <end position="283"/>
    </location>
</feature>
<dbReference type="EMBL" id="CP114413">
    <property type="protein sequence ID" value="WAZ25686.1"/>
    <property type="molecule type" value="Genomic_DNA"/>
</dbReference>
<dbReference type="RefSeq" id="WP_269663166.1">
    <property type="nucleotide sequence ID" value="NZ_CP114413.1"/>
</dbReference>
<protein>
    <submittedName>
        <fullName evidence="2">Uncharacterized protein</fullName>
    </submittedName>
</protein>
<evidence type="ECO:0000313" key="3">
    <source>
        <dbReference type="Proteomes" id="UP001164439"/>
    </source>
</evidence>
<feature type="region of interest" description="Disordered" evidence="1">
    <location>
        <begin position="433"/>
        <end position="533"/>
    </location>
</feature>
<sequence length="533" mass="58275">MAGFNQEQFDRDRDSVNRRLRRYNLHKDRDFMAAFNAYADRLQVEGQWIAGGHTPNENWVGQEQVDNLIGQFDARNAFHVPAGWWHDHRNDRGFDQARAAMADQARTHGYLWSKTEPGPAAKRAAEEGGLILETSVPGKLFDGKNFGFEKWSDSPTMGKLWENFSTHYVDGLDGPVKAVVLDGIVDNSVLTRLEWPHLRERIEAGEIPSLRVNVMNIVGDRSDSRSWTLRTVAGFDVHSQQSFDELPRAGGTEFWTTQGRWHDRQRAEAGSSSDSASSGSSGEYTLDNFHQVFDQPNTVVVLSDPDSGPPRITASPEQLSRVVTNQLSRTASGEALAGQDGQATPESARSRSGADRLALATLDYKLDLLQAEQERRGSDSNSPERSESAEQSRYDLSQMASDLPGTAPLTSPGGYVPSQIAVSTVRQALADQAAAGGYPAPPVSGTRSFNPGGSDAERTPSTASSEYSGPELTRVERIPSDPPAEPTRSRPGPSSRGDERERDPGGGSKKHKEPPAWLKYMAGAGSSGQKKKR</sequence>
<evidence type="ECO:0000313" key="2">
    <source>
        <dbReference type="EMBL" id="WAZ25686.1"/>
    </source>
</evidence>
<dbReference type="Proteomes" id="UP001164439">
    <property type="component" value="Chromosome"/>
</dbReference>
<feature type="compositionally biased region" description="Polar residues" evidence="1">
    <location>
        <begin position="315"/>
        <end position="331"/>
    </location>
</feature>
<keyword evidence="3" id="KW-1185">Reference proteome</keyword>
<feature type="region of interest" description="Disordered" evidence="1">
    <location>
        <begin position="261"/>
        <end position="285"/>
    </location>
</feature>